<evidence type="ECO:0000313" key="2">
    <source>
        <dbReference type="Proteomes" id="UP000094296"/>
    </source>
</evidence>
<comment type="caution">
    <text evidence="1">The sequence shown here is derived from an EMBL/GenBank/DDBJ whole genome shotgun (WGS) entry which is preliminary data.</text>
</comment>
<sequence length="289" mass="33135">MTSKAKIAFLIAICLLIIIFNSACSDNIGVILDEGLLSVDDVKESLEKEGLVLTKVKAKSPMEDYIDILPTPSAYKVNDNGGKIFLYQFQSISERKKYFPNVYSSFEIEGETIENALVNNVKNIIIVFEPKESGKALLDVFQKIGNAVFYRMHDVNKTEFKGYGESWAAKLYLEYFEYEWKDDKENANIERYGQYDIQLKFLNQGIETVKDLKYTFNIIDNNTIDNTMLPTRMSTSMSRGFQDDYGVLNQDKTLTSFNTTYDYPIGEDVINLTIEWDGQKEEVVLETTQ</sequence>
<keyword evidence="2" id="KW-1185">Reference proteome</keyword>
<dbReference type="STRING" id="766136.BHF68_04935"/>
<proteinExistence type="predicted"/>
<dbReference type="OrthoDB" id="1937568at2"/>
<organism evidence="1 2">
    <name type="scientific">Desulfuribacillus alkaliarsenatis</name>
    <dbReference type="NCBI Taxonomy" id="766136"/>
    <lineage>
        <taxon>Bacteria</taxon>
        <taxon>Bacillati</taxon>
        <taxon>Bacillota</taxon>
        <taxon>Desulfuribacillia</taxon>
        <taxon>Desulfuribacillales</taxon>
        <taxon>Desulfuribacillaceae</taxon>
        <taxon>Desulfuribacillus</taxon>
    </lineage>
</organism>
<dbReference type="AlphaFoldDB" id="A0A1E5G3J5"/>
<dbReference type="Proteomes" id="UP000094296">
    <property type="component" value="Unassembled WGS sequence"/>
</dbReference>
<evidence type="ECO:0000313" key="1">
    <source>
        <dbReference type="EMBL" id="OEF97554.1"/>
    </source>
</evidence>
<reference evidence="1 2" key="1">
    <citation type="submission" date="2016-09" db="EMBL/GenBank/DDBJ databases">
        <title>Draft genome sequence for the type strain of Desulfuribacillus alkaliarsenatis AHT28, an obligately anaerobic, sulfidogenic bacterium isolated from Russian soda lake sediments.</title>
        <authorList>
            <person name="Abin C.A."/>
            <person name="Hollibaugh J.T."/>
        </authorList>
    </citation>
    <scope>NUCLEOTIDE SEQUENCE [LARGE SCALE GENOMIC DNA]</scope>
    <source>
        <strain evidence="1 2">AHT28</strain>
    </source>
</reference>
<protein>
    <submittedName>
        <fullName evidence="1">Uncharacterized protein</fullName>
    </submittedName>
</protein>
<dbReference type="RefSeq" id="WP_069642952.1">
    <property type="nucleotide sequence ID" value="NZ_MIJE01000011.1"/>
</dbReference>
<gene>
    <name evidence="1" type="ORF">BHF68_04935</name>
</gene>
<accession>A0A1E5G3J5</accession>
<name>A0A1E5G3J5_9FIRM</name>
<dbReference type="EMBL" id="MIJE01000011">
    <property type="protein sequence ID" value="OEF97554.1"/>
    <property type="molecule type" value="Genomic_DNA"/>
</dbReference>